<proteinExistence type="inferred from homology"/>
<evidence type="ECO:0000256" key="7">
    <source>
        <dbReference type="SAM" id="Phobius"/>
    </source>
</evidence>
<dbReference type="InterPro" id="IPR011066">
    <property type="entry name" value="MscS_channel_C_sf"/>
</dbReference>
<feature type="transmembrane region" description="Helical" evidence="7">
    <location>
        <begin position="211"/>
        <end position="231"/>
    </location>
</feature>
<evidence type="ECO:0000256" key="1">
    <source>
        <dbReference type="ARBA" id="ARBA00004651"/>
    </source>
</evidence>
<feature type="domain" description="Mechanosensitive ion channel MscS C-terminal" evidence="9">
    <location>
        <begin position="330"/>
        <end position="414"/>
    </location>
</feature>
<feature type="domain" description="Mechanosensitive ion channel MscS" evidence="8">
    <location>
        <begin position="257"/>
        <end position="323"/>
    </location>
</feature>
<feature type="domain" description="Mechanosensitive ion channel transmembrane helices 2/3" evidence="10">
    <location>
        <begin position="218"/>
        <end position="255"/>
    </location>
</feature>
<feature type="transmembrane region" description="Helical" evidence="7">
    <location>
        <begin position="168"/>
        <end position="190"/>
    </location>
</feature>
<feature type="transmembrane region" description="Helical" evidence="7">
    <location>
        <begin position="27"/>
        <end position="49"/>
    </location>
</feature>
<keyword evidence="3" id="KW-1003">Cell membrane</keyword>
<evidence type="ECO:0000313" key="11">
    <source>
        <dbReference type="EMBL" id="GLR15086.1"/>
    </source>
</evidence>
<keyword evidence="5 7" id="KW-1133">Transmembrane helix</keyword>
<dbReference type="InterPro" id="IPR011014">
    <property type="entry name" value="MscS_channel_TM-2"/>
</dbReference>
<evidence type="ECO:0000259" key="9">
    <source>
        <dbReference type="Pfam" id="PF21082"/>
    </source>
</evidence>
<dbReference type="SUPFAM" id="SSF82861">
    <property type="entry name" value="Mechanosensitive channel protein MscS (YggB), transmembrane region"/>
    <property type="match status" value="1"/>
</dbReference>
<keyword evidence="4 7" id="KW-0812">Transmembrane</keyword>
<dbReference type="Pfam" id="PF21088">
    <property type="entry name" value="MS_channel_1st"/>
    <property type="match status" value="1"/>
</dbReference>
<evidence type="ECO:0000256" key="2">
    <source>
        <dbReference type="ARBA" id="ARBA00008017"/>
    </source>
</evidence>
<evidence type="ECO:0000256" key="6">
    <source>
        <dbReference type="ARBA" id="ARBA00023136"/>
    </source>
</evidence>
<comment type="subcellular location">
    <subcellularLocation>
        <location evidence="1">Cell membrane</location>
        <topology evidence="1">Multi-pass membrane protein</topology>
    </subcellularLocation>
</comment>
<evidence type="ECO:0000259" key="10">
    <source>
        <dbReference type="Pfam" id="PF21088"/>
    </source>
</evidence>
<evidence type="ECO:0000313" key="12">
    <source>
        <dbReference type="Proteomes" id="UP001156706"/>
    </source>
</evidence>
<keyword evidence="6 7" id="KW-0472">Membrane</keyword>
<dbReference type="InterPro" id="IPR023408">
    <property type="entry name" value="MscS_beta-dom_sf"/>
</dbReference>
<feature type="transmembrane region" description="Helical" evidence="7">
    <location>
        <begin position="70"/>
        <end position="89"/>
    </location>
</feature>
<dbReference type="InterPro" id="IPR010920">
    <property type="entry name" value="LSM_dom_sf"/>
</dbReference>
<dbReference type="Proteomes" id="UP001156706">
    <property type="component" value="Unassembled WGS sequence"/>
</dbReference>
<feature type="transmembrane region" description="Helical" evidence="7">
    <location>
        <begin position="95"/>
        <end position="117"/>
    </location>
</feature>
<dbReference type="Gene3D" id="2.30.30.60">
    <property type="match status" value="1"/>
</dbReference>
<dbReference type="Pfam" id="PF21082">
    <property type="entry name" value="MS_channel_3rd"/>
    <property type="match status" value="1"/>
</dbReference>
<dbReference type="Pfam" id="PF00924">
    <property type="entry name" value="MS_channel_2nd"/>
    <property type="match status" value="1"/>
</dbReference>
<reference evidence="12" key="1">
    <citation type="journal article" date="2019" name="Int. J. Syst. Evol. Microbiol.">
        <title>The Global Catalogue of Microorganisms (GCM) 10K type strain sequencing project: providing services to taxonomists for standard genome sequencing and annotation.</title>
        <authorList>
            <consortium name="The Broad Institute Genomics Platform"/>
            <consortium name="The Broad Institute Genome Sequencing Center for Infectious Disease"/>
            <person name="Wu L."/>
            <person name="Ma J."/>
        </authorList>
    </citation>
    <scope>NUCLEOTIDE SEQUENCE [LARGE SCALE GENOMIC DNA]</scope>
    <source>
        <strain evidence="12">NBRC 110044</strain>
    </source>
</reference>
<dbReference type="SUPFAM" id="SSF50182">
    <property type="entry name" value="Sm-like ribonucleoproteins"/>
    <property type="match status" value="1"/>
</dbReference>
<dbReference type="Gene3D" id="1.10.287.1260">
    <property type="match status" value="1"/>
</dbReference>
<organism evidence="11 12">
    <name type="scientific">Chitinimonas prasina</name>
    <dbReference type="NCBI Taxonomy" id="1434937"/>
    <lineage>
        <taxon>Bacteria</taxon>
        <taxon>Pseudomonadati</taxon>
        <taxon>Pseudomonadota</taxon>
        <taxon>Betaproteobacteria</taxon>
        <taxon>Neisseriales</taxon>
        <taxon>Chitinibacteraceae</taxon>
        <taxon>Chitinimonas</taxon>
    </lineage>
</organism>
<evidence type="ECO:0000256" key="3">
    <source>
        <dbReference type="ARBA" id="ARBA00022475"/>
    </source>
</evidence>
<dbReference type="Gene3D" id="3.30.70.100">
    <property type="match status" value="1"/>
</dbReference>
<protein>
    <submittedName>
        <fullName evidence="11">Mechanosensitive ion channel protein</fullName>
    </submittedName>
</protein>
<feature type="transmembrane region" description="Helical" evidence="7">
    <location>
        <begin position="129"/>
        <end position="148"/>
    </location>
</feature>
<sequence length="441" mass="48435">MVKELQRTPLYEFIEEFQRLGLAETHLLSQSLALLGCALLAWVASRVLQPRLRQAGLARWRVSSEGMARVMYPVLFWLFVELVIVFWPSGQSVTLLRLGSSLLSVLVIVRTVAYLLQESFIQSEWVKKAVRLLAWLIWLVFALHITGVLPEIQRLLDSVAFAMGKQRISLLMVVNGGLSVAVTMLVAVWLGRLAERRVMSATSLDLSFRVVATKVMRTVLVVVGVMIALPIVGIDLTVLSVFGGALGVGLGFGLQKIASNYVSGFIILLDGSVRIGDLVNIEGRQGSISGITSRYVVLKLGDGSEAIIPNEALITSTVLNLSHSDSTQRVVLPIQVAYDSDLEAVGALLVAQTQGEDRILAEPEPAFFVRGFGESGIDLELAFWIGDSDKGTLALRSDLNMKIWRAFREHGIEIPYPRRDLHLIAAAQDKNFALDQTSSTR</sequence>
<dbReference type="EMBL" id="BSOG01000007">
    <property type="protein sequence ID" value="GLR15086.1"/>
    <property type="molecule type" value="Genomic_DNA"/>
</dbReference>
<comment type="caution">
    <text evidence="11">The sequence shown here is derived from an EMBL/GenBank/DDBJ whole genome shotgun (WGS) entry which is preliminary data.</text>
</comment>
<accession>A0ABQ5YKF5</accession>
<keyword evidence="12" id="KW-1185">Reference proteome</keyword>
<comment type="similarity">
    <text evidence="2">Belongs to the MscS (TC 1.A.23) family.</text>
</comment>
<evidence type="ECO:0000256" key="5">
    <source>
        <dbReference type="ARBA" id="ARBA00022989"/>
    </source>
</evidence>
<dbReference type="RefSeq" id="WP_284198161.1">
    <property type="nucleotide sequence ID" value="NZ_BSOG01000007.1"/>
</dbReference>
<dbReference type="InterPro" id="IPR049142">
    <property type="entry name" value="MS_channel_1st"/>
</dbReference>
<gene>
    <name evidence="11" type="ORF">GCM10007907_38760</name>
</gene>
<dbReference type="InterPro" id="IPR049278">
    <property type="entry name" value="MS_channel_C"/>
</dbReference>
<dbReference type="SUPFAM" id="SSF82689">
    <property type="entry name" value="Mechanosensitive channel protein MscS (YggB), C-terminal domain"/>
    <property type="match status" value="1"/>
</dbReference>
<dbReference type="InterPro" id="IPR006685">
    <property type="entry name" value="MscS_channel_2nd"/>
</dbReference>
<name>A0ABQ5YKF5_9NEIS</name>
<dbReference type="PANTHER" id="PTHR30347">
    <property type="entry name" value="POTASSIUM CHANNEL RELATED"/>
    <property type="match status" value="1"/>
</dbReference>
<evidence type="ECO:0000259" key="8">
    <source>
        <dbReference type="Pfam" id="PF00924"/>
    </source>
</evidence>
<evidence type="ECO:0000256" key="4">
    <source>
        <dbReference type="ARBA" id="ARBA00022692"/>
    </source>
</evidence>
<dbReference type="InterPro" id="IPR052702">
    <property type="entry name" value="MscS-like_channel"/>
</dbReference>
<dbReference type="PANTHER" id="PTHR30347:SF1">
    <property type="entry name" value="MECHANOSENSITIVE CHANNEL MSCK"/>
    <property type="match status" value="1"/>
</dbReference>